<dbReference type="RefSeq" id="WP_309853623.1">
    <property type="nucleotide sequence ID" value="NZ_JAVDQJ010000004.1"/>
</dbReference>
<name>A0AAE3XFQ2_9DEIO</name>
<dbReference type="EMBL" id="JAVDQK010000005">
    <property type="protein sequence ID" value="MDR6218878.1"/>
    <property type="molecule type" value="Genomic_DNA"/>
</dbReference>
<comment type="caution">
    <text evidence="1">The sequence shown here is derived from an EMBL/GenBank/DDBJ whole genome shotgun (WGS) entry which is preliminary data.</text>
</comment>
<evidence type="ECO:0000313" key="2">
    <source>
        <dbReference type="Proteomes" id="UP001185331"/>
    </source>
</evidence>
<accession>A0AAE3XFQ2</accession>
<sequence length="118" mass="13295">MNGQSVPVPPVFACNEDRWAYYQQQRETLRANCLPPEGSGLTTTRLESWDGRAVLTSRFTTDLPRWLNHDVYRVDVDGAPVIEEATTPKAVAACFEVVHRHVLAHPKPAPSRTRRRSA</sequence>
<proteinExistence type="predicted"/>
<organism evidence="1 2">
    <name type="scientific">Deinococcus soli</name>
    <name type="common">ex Cha et al. 2016</name>
    <dbReference type="NCBI Taxonomy" id="1309411"/>
    <lineage>
        <taxon>Bacteria</taxon>
        <taxon>Thermotogati</taxon>
        <taxon>Deinococcota</taxon>
        <taxon>Deinococci</taxon>
        <taxon>Deinococcales</taxon>
        <taxon>Deinococcaceae</taxon>
        <taxon>Deinococcus</taxon>
    </lineage>
</organism>
<reference evidence="1" key="1">
    <citation type="submission" date="2023-07" db="EMBL/GenBank/DDBJ databases">
        <title>Sorghum-associated microbial communities from plants grown in Nebraska, USA.</title>
        <authorList>
            <person name="Schachtman D."/>
        </authorList>
    </citation>
    <scope>NUCLEOTIDE SEQUENCE</scope>
    <source>
        <strain evidence="1">BE330</strain>
    </source>
</reference>
<dbReference type="AlphaFoldDB" id="A0AAE3XFQ2"/>
<evidence type="ECO:0000313" key="1">
    <source>
        <dbReference type="EMBL" id="MDR6218878.1"/>
    </source>
</evidence>
<gene>
    <name evidence="1" type="ORF">J2Y00_002475</name>
</gene>
<protein>
    <submittedName>
        <fullName evidence="1">Uncharacterized protein</fullName>
    </submittedName>
</protein>
<dbReference type="Proteomes" id="UP001185331">
    <property type="component" value="Unassembled WGS sequence"/>
</dbReference>